<reference evidence="1" key="1">
    <citation type="submission" date="2014-09" db="EMBL/GenBank/DDBJ databases">
        <authorList>
            <person name="Magalhaes I.L.F."/>
            <person name="Oliveira U."/>
            <person name="Santos F.R."/>
            <person name="Vidigal T.H.D.A."/>
            <person name="Brescovit A.D."/>
            <person name="Santos A.J."/>
        </authorList>
    </citation>
    <scope>NUCLEOTIDE SEQUENCE</scope>
    <source>
        <tissue evidence="1">Shoot tissue taken approximately 20 cm above the soil surface</tissue>
    </source>
</reference>
<name>A0A0A8Z3L3_ARUDO</name>
<sequence>MTCYMERSASDYQTVITERLQIMRSRKHFPLRGPQKPLHSTLLGRAQIKSHVAMYFSLVQLPSSKSDSSTELFWVHSIT</sequence>
<protein>
    <submittedName>
        <fullName evidence="1">Uncharacterized protein</fullName>
    </submittedName>
</protein>
<accession>A0A0A8Z3L3</accession>
<dbReference type="EMBL" id="GBRH01264504">
    <property type="protein sequence ID" value="JAD33391.1"/>
    <property type="molecule type" value="Transcribed_RNA"/>
</dbReference>
<dbReference type="AlphaFoldDB" id="A0A0A8Z3L3"/>
<proteinExistence type="predicted"/>
<organism evidence="1">
    <name type="scientific">Arundo donax</name>
    <name type="common">Giant reed</name>
    <name type="synonym">Donax arundinaceus</name>
    <dbReference type="NCBI Taxonomy" id="35708"/>
    <lineage>
        <taxon>Eukaryota</taxon>
        <taxon>Viridiplantae</taxon>
        <taxon>Streptophyta</taxon>
        <taxon>Embryophyta</taxon>
        <taxon>Tracheophyta</taxon>
        <taxon>Spermatophyta</taxon>
        <taxon>Magnoliopsida</taxon>
        <taxon>Liliopsida</taxon>
        <taxon>Poales</taxon>
        <taxon>Poaceae</taxon>
        <taxon>PACMAD clade</taxon>
        <taxon>Arundinoideae</taxon>
        <taxon>Arundineae</taxon>
        <taxon>Arundo</taxon>
    </lineage>
</organism>
<reference evidence="1" key="2">
    <citation type="journal article" date="2015" name="Data Brief">
        <title>Shoot transcriptome of the giant reed, Arundo donax.</title>
        <authorList>
            <person name="Barrero R.A."/>
            <person name="Guerrero F.D."/>
            <person name="Moolhuijzen P."/>
            <person name="Goolsby J.A."/>
            <person name="Tidwell J."/>
            <person name="Bellgard S.E."/>
            <person name="Bellgard M.I."/>
        </authorList>
    </citation>
    <scope>NUCLEOTIDE SEQUENCE</scope>
    <source>
        <tissue evidence="1">Shoot tissue taken approximately 20 cm above the soil surface</tissue>
    </source>
</reference>
<evidence type="ECO:0000313" key="1">
    <source>
        <dbReference type="EMBL" id="JAD33391.1"/>
    </source>
</evidence>